<gene>
    <name evidence="2" type="ORF">TCEB3V08_LOCUS3140</name>
</gene>
<reference evidence="2" key="1">
    <citation type="submission" date="2020-11" db="EMBL/GenBank/DDBJ databases">
        <authorList>
            <person name="Tran Van P."/>
        </authorList>
    </citation>
    <scope>NUCLEOTIDE SEQUENCE</scope>
</reference>
<sequence length="78" mass="8894">MWKLLDAITSEVAEKDRNDYPTALNEARDRRLRLDRQELQNRTDDRDNDDDGTVSGTETNTSGGADLSGFCQLMEAEW</sequence>
<accession>A0A7R9GRR5</accession>
<evidence type="ECO:0000313" key="2">
    <source>
        <dbReference type="EMBL" id="CAD7395453.1"/>
    </source>
</evidence>
<protein>
    <submittedName>
        <fullName evidence="2">Uncharacterized protein</fullName>
    </submittedName>
</protein>
<feature type="region of interest" description="Disordered" evidence="1">
    <location>
        <begin position="19"/>
        <end position="69"/>
    </location>
</feature>
<feature type="compositionally biased region" description="Polar residues" evidence="1">
    <location>
        <begin position="54"/>
        <end position="63"/>
    </location>
</feature>
<feature type="compositionally biased region" description="Basic and acidic residues" evidence="1">
    <location>
        <begin position="26"/>
        <end position="45"/>
    </location>
</feature>
<dbReference type="AlphaFoldDB" id="A0A7R9GRR5"/>
<proteinExistence type="predicted"/>
<dbReference type="EMBL" id="OC317203">
    <property type="protein sequence ID" value="CAD7395453.1"/>
    <property type="molecule type" value="Genomic_DNA"/>
</dbReference>
<organism evidence="2">
    <name type="scientific">Timema cristinae</name>
    <name type="common">Walking stick</name>
    <dbReference type="NCBI Taxonomy" id="61476"/>
    <lineage>
        <taxon>Eukaryota</taxon>
        <taxon>Metazoa</taxon>
        <taxon>Ecdysozoa</taxon>
        <taxon>Arthropoda</taxon>
        <taxon>Hexapoda</taxon>
        <taxon>Insecta</taxon>
        <taxon>Pterygota</taxon>
        <taxon>Neoptera</taxon>
        <taxon>Polyneoptera</taxon>
        <taxon>Phasmatodea</taxon>
        <taxon>Timematodea</taxon>
        <taxon>Timematoidea</taxon>
        <taxon>Timematidae</taxon>
        <taxon>Timema</taxon>
    </lineage>
</organism>
<name>A0A7R9GRR5_TIMCR</name>
<evidence type="ECO:0000256" key="1">
    <source>
        <dbReference type="SAM" id="MobiDB-lite"/>
    </source>
</evidence>